<evidence type="ECO:0000256" key="2">
    <source>
        <dbReference type="ARBA" id="ARBA00023242"/>
    </source>
</evidence>
<dbReference type="VEuPathDB" id="VectorBase:PHUM580680"/>
<dbReference type="AlphaFoldDB" id="E0W1Y5"/>
<dbReference type="EMBL" id="AAZO01007069">
    <property type="status" value="NOT_ANNOTATED_CDS"/>
    <property type="molecule type" value="Genomic_DNA"/>
</dbReference>
<dbReference type="PANTHER" id="PTHR23110">
    <property type="entry name" value="BTB DOMAIN TRANSCRIPTION FACTOR"/>
    <property type="match status" value="1"/>
</dbReference>
<dbReference type="RefSeq" id="XP_002432317.1">
    <property type="nucleotide sequence ID" value="XM_002432272.1"/>
</dbReference>
<evidence type="ECO:0000256" key="1">
    <source>
        <dbReference type="ARBA" id="ARBA00004123"/>
    </source>
</evidence>
<gene>
    <name evidence="5" type="primary">8232326</name>
    <name evidence="4" type="ORF">Phum_PHUM580680</name>
</gene>
<dbReference type="KEGG" id="phu:Phum_PHUM580680"/>
<reference evidence="4" key="1">
    <citation type="submission" date="2007-04" db="EMBL/GenBank/DDBJ databases">
        <title>Annotation of Pediculus humanus corporis strain USDA.</title>
        <authorList>
            <person name="Kirkness E."/>
            <person name="Hannick L."/>
            <person name="Hass B."/>
            <person name="Bruggner R."/>
            <person name="Lawson D."/>
            <person name="Bidwell S."/>
            <person name="Joardar V."/>
            <person name="Caler E."/>
            <person name="Walenz B."/>
            <person name="Inman J."/>
            <person name="Schobel S."/>
            <person name="Galinsky K."/>
            <person name="Amedeo P."/>
            <person name="Strausberg R."/>
        </authorList>
    </citation>
    <scope>NUCLEOTIDE SEQUENCE</scope>
    <source>
        <strain evidence="4">USDA</strain>
    </source>
</reference>
<organism>
    <name type="scientific">Pediculus humanus subsp. corporis</name>
    <name type="common">Body louse</name>
    <dbReference type="NCBI Taxonomy" id="121224"/>
    <lineage>
        <taxon>Eukaryota</taxon>
        <taxon>Metazoa</taxon>
        <taxon>Ecdysozoa</taxon>
        <taxon>Arthropoda</taxon>
        <taxon>Hexapoda</taxon>
        <taxon>Insecta</taxon>
        <taxon>Pterygota</taxon>
        <taxon>Neoptera</taxon>
        <taxon>Paraneoptera</taxon>
        <taxon>Psocodea</taxon>
        <taxon>Troctomorpha</taxon>
        <taxon>Phthiraptera</taxon>
        <taxon>Anoplura</taxon>
        <taxon>Pediculidae</taxon>
        <taxon>Pediculus</taxon>
    </lineage>
</organism>
<dbReference type="Pfam" id="PF00651">
    <property type="entry name" value="BTB"/>
    <property type="match status" value="1"/>
</dbReference>
<dbReference type="OrthoDB" id="2311693at2759"/>
<accession>E0W1Y5</accession>
<comment type="subcellular location">
    <subcellularLocation>
        <location evidence="1">Nucleus</location>
    </subcellularLocation>
</comment>
<reference evidence="4" key="2">
    <citation type="submission" date="2007-04" db="EMBL/GenBank/DDBJ databases">
        <title>The genome of the human body louse.</title>
        <authorList>
            <consortium name="The Human Body Louse Genome Consortium"/>
            <person name="Kirkness E."/>
            <person name="Walenz B."/>
            <person name="Hass B."/>
            <person name="Bruggner R."/>
            <person name="Strausberg R."/>
        </authorList>
    </citation>
    <scope>NUCLEOTIDE SEQUENCE</scope>
    <source>
        <strain evidence="4">USDA</strain>
    </source>
</reference>
<dbReference type="eggNOG" id="ENOG502S6BI">
    <property type="taxonomic scope" value="Eukaryota"/>
</dbReference>
<dbReference type="SUPFAM" id="SSF54695">
    <property type="entry name" value="POZ domain"/>
    <property type="match status" value="1"/>
</dbReference>
<dbReference type="EMBL" id="DS235873">
    <property type="protein sequence ID" value="EEB19579.1"/>
    <property type="molecule type" value="Genomic_DNA"/>
</dbReference>
<dbReference type="Gene3D" id="3.30.710.10">
    <property type="entry name" value="Potassium Channel Kv1.1, Chain A"/>
    <property type="match status" value="1"/>
</dbReference>
<dbReference type="InParanoid" id="E0W1Y5"/>
<dbReference type="OMA" id="MFVIFEN"/>
<sequence>MESEQFFLKWNNFENNLTSGFADLLKQELMVDVTLAAEGKIIQAHKIILSICSSYFRNMFQLNPCQHPIVVLKDVGYQELTDMLDFMYKGEANVRQQDLPSFLKLAETLKVKGLAGSPTEWDENLKKPFGSHMSTITKDKLSQVNNNNLLNHVLQEDEEEDENMAAKRKRKRPLSQNLEDKCDDHHYYYLNDNVESFECDVTMKDERLDDTSLDSYELEKEDLILTCLAMRTKSTTKGPPRESRLRR</sequence>
<dbReference type="PANTHER" id="PTHR23110:SF99">
    <property type="entry name" value="BROAD-COMPLEX CORE PROTEIN ISOFORM 6"/>
    <property type="match status" value="1"/>
</dbReference>
<evidence type="ECO:0000259" key="3">
    <source>
        <dbReference type="PROSITE" id="PS50097"/>
    </source>
</evidence>
<dbReference type="GeneID" id="8232326"/>
<feature type="domain" description="BTB" evidence="3">
    <location>
        <begin position="31"/>
        <end position="96"/>
    </location>
</feature>
<dbReference type="EnsemblMetazoa" id="PHUM580680-RA">
    <property type="protein sequence ID" value="PHUM580680-PA"/>
    <property type="gene ID" value="PHUM580680"/>
</dbReference>
<evidence type="ECO:0000313" key="6">
    <source>
        <dbReference type="Proteomes" id="UP000009046"/>
    </source>
</evidence>
<dbReference type="GO" id="GO:0006357">
    <property type="term" value="P:regulation of transcription by RNA polymerase II"/>
    <property type="evidence" value="ECO:0007669"/>
    <property type="project" value="TreeGrafter"/>
</dbReference>
<dbReference type="PROSITE" id="PS50097">
    <property type="entry name" value="BTB"/>
    <property type="match status" value="1"/>
</dbReference>
<dbReference type="CDD" id="cd18315">
    <property type="entry name" value="BTB_POZ_BAB-like"/>
    <property type="match status" value="1"/>
</dbReference>
<dbReference type="SMART" id="SM00225">
    <property type="entry name" value="BTB"/>
    <property type="match status" value="1"/>
</dbReference>
<dbReference type="Proteomes" id="UP000009046">
    <property type="component" value="Unassembled WGS sequence"/>
</dbReference>
<dbReference type="GO" id="GO:0005634">
    <property type="term" value="C:nucleus"/>
    <property type="evidence" value="ECO:0007669"/>
    <property type="project" value="UniProtKB-SubCell"/>
</dbReference>
<keyword evidence="6" id="KW-1185">Reference proteome</keyword>
<dbReference type="CTD" id="8232326"/>
<evidence type="ECO:0000313" key="5">
    <source>
        <dbReference type="EnsemblMetazoa" id="PHUM580680-PA"/>
    </source>
</evidence>
<protein>
    <recommendedName>
        <fullName evidence="3">BTB domain-containing protein</fullName>
    </recommendedName>
</protein>
<dbReference type="HOGENOM" id="CLU_1125703_0_0_1"/>
<keyword evidence="2" id="KW-0539">Nucleus</keyword>
<dbReference type="InterPro" id="IPR000210">
    <property type="entry name" value="BTB/POZ_dom"/>
</dbReference>
<reference evidence="5" key="3">
    <citation type="submission" date="2021-02" db="UniProtKB">
        <authorList>
            <consortium name="EnsemblMetazoa"/>
        </authorList>
    </citation>
    <scope>IDENTIFICATION</scope>
    <source>
        <strain evidence="5">USDA</strain>
    </source>
</reference>
<dbReference type="InterPro" id="IPR051095">
    <property type="entry name" value="Dros_DevTransReg"/>
</dbReference>
<name>E0W1Y5_PEDHC</name>
<proteinExistence type="predicted"/>
<evidence type="ECO:0000313" key="4">
    <source>
        <dbReference type="EMBL" id="EEB19579.1"/>
    </source>
</evidence>
<dbReference type="InterPro" id="IPR011333">
    <property type="entry name" value="SKP1/BTB/POZ_sf"/>
</dbReference>